<gene>
    <name evidence="2" type="ORF">CRENBAI_007891</name>
</gene>
<feature type="region of interest" description="Disordered" evidence="1">
    <location>
        <begin position="1"/>
        <end position="219"/>
    </location>
</feature>
<dbReference type="AlphaFoldDB" id="A0AAV9RB90"/>
<comment type="caution">
    <text evidence="2">The sequence shown here is derived from an EMBL/GenBank/DDBJ whole genome shotgun (WGS) entry which is preliminary data.</text>
</comment>
<feature type="compositionally biased region" description="Polar residues" evidence="1">
    <location>
        <begin position="134"/>
        <end position="157"/>
    </location>
</feature>
<keyword evidence="3" id="KW-1185">Reference proteome</keyword>
<sequence length="219" mass="24707">PYTQSPVRRSHQRIGASRKRKGRPRVWPHSKKKKKEQPSATRICHTKEGTRPTTHGAEPTEHPGPPSRHRIAAIAITNESKLPASARQSSIPRDTPSRPRKRRRPSKPKGVTERPQPAPQRCCIIPEMKKQKHQGQTSKSNRDNPNGSSTQPYTTATPHILPYVCRDTLRTTNFKHTPPARNHPADKQTPPQYKAEKPDATAKPSYTYPAAPTRQPELH</sequence>
<feature type="non-terminal residue" evidence="2">
    <location>
        <position position="1"/>
    </location>
</feature>
<protein>
    <submittedName>
        <fullName evidence="2">Uncharacterized protein</fullName>
    </submittedName>
</protein>
<reference evidence="2 3" key="1">
    <citation type="submission" date="2021-06" db="EMBL/GenBank/DDBJ databases">
        <authorList>
            <person name="Palmer J.M."/>
        </authorList>
    </citation>
    <scope>NUCLEOTIDE SEQUENCE [LARGE SCALE GENOMIC DNA]</scope>
    <source>
        <strain evidence="2 3">MEX-2019</strain>
        <tissue evidence="2">Muscle</tissue>
    </source>
</reference>
<organism evidence="2 3">
    <name type="scientific">Crenichthys baileyi</name>
    <name type="common">White River springfish</name>
    <dbReference type="NCBI Taxonomy" id="28760"/>
    <lineage>
        <taxon>Eukaryota</taxon>
        <taxon>Metazoa</taxon>
        <taxon>Chordata</taxon>
        <taxon>Craniata</taxon>
        <taxon>Vertebrata</taxon>
        <taxon>Euteleostomi</taxon>
        <taxon>Actinopterygii</taxon>
        <taxon>Neopterygii</taxon>
        <taxon>Teleostei</taxon>
        <taxon>Neoteleostei</taxon>
        <taxon>Acanthomorphata</taxon>
        <taxon>Ovalentaria</taxon>
        <taxon>Atherinomorphae</taxon>
        <taxon>Cyprinodontiformes</taxon>
        <taxon>Goodeidae</taxon>
        <taxon>Crenichthys</taxon>
    </lineage>
</organism>
<evidence type="ECO:0000313" key="2">
    <source>
        <dbReference type="EMBL" id="KAK5605679.1"/>
    </source>
</evidence>
<dbReference type="Proteomes" id="UP001311232">
    <property type="component" value="Unassembled WGS sequence"/>
</dbReference>
<accession>A0AAV9RB90</accession>
<dbReference type="EMBL" id="JAHHUM010002182">
    <property type="protein sequence ID" value="KAK5605679.1"/>
    <property type="molecule type" value="Genomic_DNA"/>
</dbReference>
<evidence type="ECO:0000313" key="3">
    <source>
        <dbReference type="Proteomes" id="UP001311232"/>
    </source>
</evidence>
<feature type="compositionally biased region" description="Basic residues" evidence="1">
    <location>
        <begin position="8"/>
        <end position="35"/>
    </location>
</feature>
<proteinExistence type="predicted"/>
<evidence type="ECO:0000256" key="1">
    <source>
        <dbReference type="SAM" id="MobiDB-lite"/>
    </source>
</evidence>
<feature type="compositionally biased region" description="Basic residues" evidence="1">
    <location>
        <begin position="98"/>
        <end position="107"/>
    </location>
</feature>
<name>A0AAV9RB90_9TELE</name>